<feature type="domain" description="Outer membrane protein beta-barrel" evidence="2">
    <location>
        <begin position="18"/>
        <end position="168"/>
    </location>
</feature>
<organism evidence="3 4">
    <name type="scientific">Plebeiibacterium marinum</name>
    <dbReference type="NCBI Taxonomy" id="2992111"/>
    <lineage>
        <taxon>Bacteria</taxon>
        <taxon>Pseudomonadati</taxon>
        <taxon>Bacteroidota</taxon>
        <taxon>Bacteroidia</taxon>
        <taxon>Marinilabiliales</taxon>
        <taxon>Marinilabiliaceae</taxon>
        <taxon>Plebeiibacterium</taxon>
    </lineage>
</organism>
<dbReference type="SUPFAM" id="SSF56925">
    <property type="entry name" value="OMPA-like"/>
    <property type="match status" value="1"/>
</dbReference>
<sequence length="193" mass="21461">MKKLFLLSALVVMMLGVNAQNRLELGLKTGFNSTKLKLDYNNVDKNLVKDEAKNGFLFGAYGKIKLFGDVSFQPEIYYAKKQAGLTIEGVNYGGDIKTWDVPLLVNLQLLDLKVARIYGLAGPVASFISKDDLNDLKTSNWTFQAGGGISIWKLTADVRYEWGLSDISDLKTFDIGQKTNVLTFTLGYRLFGI</sequence>
<evidence type="ECO:0000313" key="3">
    <source>
        <dbReference type="EMBL" id="MCW3805920.1"/>
    </source>
</evidence>
<evidence type="ECO:0000313" key="4">
    <source>
        <dbReference type="Proteomes" id="UP001207408"/>
    </source>
</evidence>
<name>A0AAE3ME43_9BACT</name>
<comment type="caution">
    <text evidence="3">The sequence shown here is derived from an EMBL/GenBank/DDBJ whole genome shotgun (WGS) entry which is preliminary data.</text>
</comment>
<proteinExistence type="predicted"/>
<feature type="signal peptide" evidence="1">
    <location>
        <begin position="1"/>
        <end position="19"/>
    </location>
</feature>
<dbReference type="AlphaFoldDB" id="A0AAE3ME43"/>
<gene>
    <name evidence="3" type="ORF">OM074_09790</name>
</gene>
<reference evidence="3" key="1">
    <citation type="submission" date="2022-10" db="EMBL/GenBank/DDBJ databases">
        <authorList>
            <person name="Yu W.X."/>
        </authorList>
    </citation>
    <scope>NUCLEOTIDE SEQUENCE</scope>
    <source>
        <strain evidence="3">D04</strain>
    </source>
</reference>
<keyword evidence="1" id="KW-0732">Signal</keyword>
<protein>
    <submittedName>
        <fullName evidence="3">PorT family protein</fullName>
    </submittedName>
</protein>
<keyword evidence="4" id="KW-1185">Reference proteome</keyword>
<dbReference type="InterPro" id="IPR011250">
    <property type="entry name" value="OMP/PagP_B-barrel"/>
</dbReference>
<dbReference type="Pfam" id="PF13568">
    <property type="entry name" value="OMP_b-brl_2"/>
    <property type="match status" value="1"/>
</dbReference>
<dbReference type="EMBL" id="JAPDPI010000017">
    <property type="protein sequence ID" value="MCW3805920.1"/>
    <property type="molecule type" value="Genomic_DNA"/>
</dbReference>
<dbReference type="InterPro" id="IPR025665">
    <property type="entry name" value="Beta-barrel_OMP_2"/>
</dbReference>
<dbReference type="Proteomes" id="UP001207408">
    <property type="component" value="Unassembled WGS sequence"/>
</dbReference>
<evidence type="ECO:0000259" key="2">
    <source>
        <dbReference type="Pfam" id="PF13568"/>
    </source>
</evidence>
<feature type="chain" id="PRO_5041929073" evidence="1">
    <location>
        <begin position="20"/>
        <end position="193"/>
    </location>
</feature>
<evidence type="ECO:0000256" key="1">
    <source>
        <dbReference type="SAM" id="SignalP"/>
    </source>
</evidence>
<accession>A0AAE3ME43</accession>
<dbReference type="RefSeq" id="WP_301199292.1">
    <property type="nucleotide sequence ID" value="NZ_JAPDPI010000017.1"/>
</dbReference>